<comment type="similarity">
    <text evidence="2">Belongs to the crooked-neck family.</text>
</comment>
<evidence type="ECO:0000259" key="14">
    <source>
        <dbReference type="Pfam" id="PF23220"/>
    </source>
</evidence>
<feature type="repeat" description="TPR" evidence="12">
    <location>
        <begin position="246"/>
        <end position="279"/>
    </location>
</feature>
<keyword evidence="7" id="KW-0508">mRNA splicing</keyword>
<feature type="domain" description="Pre-mRNA-splicing factor Syf1-like N-terminal HAT-repeats" evidence="16">
    <location>
        <begin position="10"/>
        <end position="168"/>
    </location>
</feature>
<name>A0A137PD59_CONC2</name>
<evidence type="ECO:0000256" key="12">
    <source>
        <dbReference type="PROSITE-ProRule" id="PRU00339"/>
    </source>
</evidence>
<dbReference type="InterPro" id="IPR055433">
    <property type="entry name" value="HAT_Syf1-like_N"/>
</dbReference>
<evidence type="ECO:0000256" key="13">
    <source>
        <dbReference type="SAM" id="MobiDB-lite"/>
    </source>
</evidence>
<dbReference type="FunFam" id="1.25.40.10:FF:000137">
    <property type="entry name" value="Pre-mRNA-splicing factor syf1"/>
    <property type="match status" value="1"/>
</dbReference>
<sequence>MSSLKLTDAEIQYEQELLRNPNQLNSWVHYLEYKKNSPPIQRFILFERAVKQLPGSYKLWNMYLKERVDFVVKNKHPISDSDSYEKVNMSFDRAVLLLHKMPRIWINYIQFLMLQGCITKTRRVIDQSLRSLPVTQHHRIWQVALLFARRVGGETAIHLYRRYIKLEKSKIEDLAEVLIALNQYDEAAVQLAKMIDKDIASSNKKTAYQIWSELCDLICRHPTDIRRLQVEAILRSGIARFTDQVGRLWCALGQYWILLGQFDKARDVFEEAMETVTTVRDFSQIFDAYTNFEESVLTSDMEKQALLEQNPNLDIDFDINLLDLRLLRFEKLMDRRPFLLNKVLLRQNPHNVKEWRNRVNLYKSNNVIDKAIKTFVEAIDTIQPKKVIGNELPLLWQDFAKFYEENNDLSQAREVFEKAVQVPYRNVEDLVNVWTFYVELELRHANLDEAAALLGRALSPPSNFRQIDFKDDSVSVQSRIFKSIKLWSLYVDLQESLGKMDATRAVYDKIFELKIATLKTIINYANYLEENRYFEDSFKVYERGLALFSYPVAFEIWNVYLTKFLNRFQGSKLERARDLFEQALDHCPAQYAKPIYLLYGKMEEDYGSARQALRIYDRATKEVGEKDRYEMYKFYIAKAGNSLGLAATREIYQRAVETLPDRQARNMCLEFADLEKKLGEIDRARALYGHSSQFCDPRTDSKFWEIWKEFEISHGNEETYKEMLRIKRSVETKFNTSIEFLSGQVGKQTDSSSITPGFVKSKLQKIEGTVKTESEPEANHVNPDEIDI</sequence>
<dbReference type="Proteomes" id="UP000070444">
    <property type="component" value="Unassembled WGS sequence"/>
</dbReference>
<evidence type="ECO:0000256" key="10">
    <source>
        <dbReference type="ARBA" id="ARBA00039472"/>
    </source>
</evidence>
<dbReference type="InterPro" id="IPR011990">
    <property type="entry name" value="TPR-like_helical_dom_sf"/>
</dbReference>
<dbReference type="GO" id="GO:0071007">
    <property type="term" value="C:U2-type catalytic step 2 spliceosome"/>
    <property type="evidence" value="ECO:0007669"/>
    <property type="project" value="TreeGrafter"/>
</dbReference>
<dbReference type="Gene3D" id="1.25.40.10">
    <property type="entry name" value="Tetratricopeptide repeat domain"/>
    <property type="match status" value="5"/>
</dbReference>
<keyword evidence="6" id="KW-0677">Repeat</keyword>
<keyword evidence="4" id="KW-0507">mRNA processing</keyword>
<dbReference type="Pfam" id="PF23231">
    <property type="entry name" value="HAT_Syf1_CNRKL1_C"/>
    <property type="match status" value="1"/>
</dbReference>
<keyword evidence="8" id="KW-0539">Nucleus</keyword>
<dbReference type="PROSITE" id="PS50005">
    <property type="entry name" value="TPR"/>
    <property type="match status" value="2"/>
</dbReference>
<evidence type="ECO:0000256" key="2">
    <source>
        <dbReference type="ARBA" id="ARBA00008644"/>
    </source>
</evidence>
<dbReference type="OrthoDB" id="10067343at2759"/>
<evidence type="ECO:0000259" key="15">
    <source>
        <dbReference type="Pfam" id="PF23231"/>
    </source>
</evidence>
<dbReference type="Pfam" id="PF23233">
    <property type="entry name" value="HAT_Syf1_CNRKL1_N"/>
    <property type="match status" value="1"/>
</dbReference>
<dbReference type="PANTHER" id="PTHR11246">
    <property type="entry name" value="PRE-MRNA SPLICING FACTOR"/>
    <property type="match status" value="1"/>
</dbReference>
<dbReference type="SMART" id="SM00386">
    <property type="entry name" value="HAT"/>
    <property type="match status" value="12"/>
</dbReference>
<dbReference type="Pfam" id="PF23220">
    <property type="entry name" value="HAT_Syf1_M"/>
    <property type="match status" value="1"/>
</dbReference>
<dbReference type="STRING" id="796925.A0A137PD59"/>
<dbReference type="SUPFAM" id="SSF48452">
    <property type="entry name" value="TPR-like"/>
    <property type="match status" value="4"/>
</dbReference>
<comment type="subunit">
    <text evidence="3">Associated with the spliceosome.</text>
</comment>
<dbReference type="SMART" id="SM00028">
    <property type="entry name" value="TPR"/>
    <property type="match status" value="4"/>
</dbReference>
<dbReference type="InterPro" id="IPR003107">
    <property type="entry name" value="HAT"/>
</dbReference>
<feature type="repeat" description="TPR" evidence="12">
    <location>
        <begin position="393"/>
        <end position="426"/>
    </location>
</feature>
<keyword evidence="18" id="KW-1185">Reference proteome</keyword>
<dbReference type="InterPro" id="IPR019734">
    <property type="entry name" value="TPR_rpt"/>
</dbReference>
<accession>A0A137PD59</accession>
<evidence type="ECO:0000256" key="8">
    <source>
        <dbReference type="ARBA" id="ARBA00023242"/>
    </source>
</evidence>
<dbReference type="PANTHER" id="PTHR11246:SF5">
    <property type="entry name" value="PRE-MRNA-SPLICING FACTOR SYF1"/>
    <property type="match status" value="1"/>
</dbReference>
<dbReference type="InterPro" id="IPR055430">
    <property type="entry name" value="HAT_Syf1_CNRKL1_C"/>
</dbReference>
<feature type="domain" description="Pre-mRNA-splicing factor SYF1 central HAT repeats" evidence="14">
    <location>
        <begin position="171"/>
        <end position="382"/>
    </location>
</feature>
<dbReference type="GO" id="GO:0071014">
    <property type="term" value="C:post-mRNA release spliceosomal complex"/>
    <property type="evidence" value="ECO:0007669"/>
    <property type="project" value="EnsemblFungi"/>
</dbReference>
<evidence type="ECO:0000256" key="1">
    <source>
        <dbReference type="ARBA" id="ARBA00004123"/>
    </source>
</evidence>
<dbReference type="GO" id="GO:0000349">
    <property type="term" value="P:generation of catalytic spliceosome for first transesterification step"/>
    <property type="evidence" value="ECO:0007669"/>
    <property type="project" value="TreeGrafter"/>
</dbReference>
<evidence type="ECO:0000256" key="5">
    <source>
        <dbReference type="ARBA" id="ARBA00022728"/>
    </source>
</evidence>
<feature type="compositionally biased region" description="Basic and acidic residues" evidence="13">
    <location>
        <begin position="769"/>
        <end position="778"/>
    </location>
</feature>
<evidence type="ECO:0000256" key="9">
    <source>
        <dbReference type="ARBA" id="ARBA00037272"/>
    </source>
</evidence>
<evidence type="ECO:0000259" key="16">
    <source>
        <dbReference type="Pfam" id="PF23233"/>
    </source>
</evidence>
<evidence type="ECO:0000256" key="6">
    <source>
        <dbReference type="ARBA" id="ARBA00022737"/>
    </source>
</evidence>
<dbReference type="InterPro" id="IPR056350">
    <property type="entry name" value="HAT_Syf1_central"/>
</dbReference>
<organism evidence="17 18">
    <name type="scientific">Conidiobolus coronatus (strain ATCC 28846 / CBS 209.66 / NRRL 28638)</name>
    <name type="common">Delacroixia coronata</name>
    <dbReference type="NCBI Taxonomy" id="796925"/>
    <lineage>
        <taxon>Eukaryota</taxon>
        <taxon>Fungi</taxon>
        <taxon>Fungi incertae sedis</taxon>
        <taxon>Zoopagomycota</taxon>
        <taxon>Entomophthoromycotina</taxon>
        <taxon>Entomophthoromycetes</taxon>
        <taxon>Entomophthorales</taxon>
        <taxon>Ancylistaceae</taxon>
        <taxon>Conidiobolus</taxon>
    </lineage>
</organism>
<dbReference type="GO" id="GO:0000974">
    <property type="term" value="C:Prp19 complex"/>
    <property type="evidence" value="ECO:0007669"/>
    <property type="project" value="EnsemblFungi"/>
</dbReference>
<dbReference type="InterPro" id="IPR045075">
    <property type="entry name" value="Syf1-like"/>
</dbReference>
<dbReference type="OMA" id="IWYNYLR"/>
<keyword evidence="12" id="KW-0802">TPR repeat</keyword>
<feature type="region of interest" description="Disordered" evidence="13">
    <location>
        <begin position="769"/>
        <end position="788"/>
    </location>
</feature>
<dbReference type="FunFam" id="1.25.40.10:FF:000023">
    <property type="entry name" value="Pre-mRNA-splicing factor SYF1"/>
    <property type="match status" value="1"/>
</dbReference>
<keyword evidence="5" id="KW-0747">Spliceosome</keyword>
<gene>
    <name evidence="17" type="ORF">CONCODRAFT_4181</name>
</gene>
<dbReference type="FunFam" id="1.25.40.10:FF:000038">
    <property type="entry name" value="Putative pre-mRNA-splicing factor SYF1"/>
    <property type="match status" value="1"/>
</dbReference>
<evidence type="ECO:0000256" key="3">
    <source>
        <dbReference type="ARBA" id="ARBA00011524"/>
    </source>
</evidence>
<reference evidence="17 18" key="1">
    <citation type="journal article" date="2015" name="Genome Biol. Evol.">
        <title>Phylogenomic analyses indicate that early fungi evolved digesting cell walls of algal ancestors of land plants.</title>
        <authorList>
            <person name="Chang Y."/>
            <person name="Wang S."/>
            <person name="Sekimoto S."/>
            <person name="Aerts A.L."/>
            <person name="Choi C."/>
            <person name="Clum A."/>
            <person name="LaButti K.M."/>
            <person name="Lindquist E.A."/>
            <person name="Yee Ngan C."/>
            <person name="Ohm R.A."/>
            <person name="Salamov A.A."/>
            <person name="Grigoriev I.V."/>
            <person name="Spatafora J.W."/>
            <person name="Berbee M.L."/>
        </authorList>
    </citation>
    <scope>NUCLEOTIDE SEQUENCE [LARGE SCALE GENOMIC DNA]</scope>
    <source>
        <strain evidence="17 18">NRRL 28638</strain>
    </source>
</reference>
<protein>
    <recommendedName>
        <fullName evidence="10">Pre-mRNA-splicing factor SYF1</fullName>
    </recommendedName>
    <alternativeName>
        <fullName evidence="11">Pre-mRNA-splicing factor syf1</fullName>
    </alternativeName>
</protein>
<dbReference type="EMBL" id="KQ964444">
    <property type="protein sequence ID" value="KXN72905.1"/>
    <property type="molecule type" value="Genomic_DNA"/>
</dbReference>
<dbReference type="AlphaFoldDB" id="A0A137PD59"/>
<feature type="domain" description="Pre-mRNA-splicing factor Syf1/CRNKL1-like C-terminal HAT-repeats" evidence="15">
    <location>
        <begin position="384"/>
        <end position="753"/>
    </location>
</feature>
<evidence type="ECO:0000256" key="7">
    <source>
        <dbReference type="ARBA" id="ARBA00023187"/>
    </source>
</evidence>
<comment type="function">
    <text evidence="9">Involved in pre-mRNA splicing and cell cycle progression.</text>
</comment>
<comment type="subcellular location">
    <subcellularLocation>
        <location evidence="1">Nucleus</location>
    </subcellularLocation>
</comment>
<evidence type="ECO:0000313" key="18">
    <source>
        <dbReference type="Proteomes" id="UP000070444"/>
    </source>
</evidence>
<evidence type="ECO:0000313" key="17">
    <source>
        <dbReference type="EMBL" id="KXN72905.1"/>
    </source>
</evidence>
<evidence type="ECO:0000256" key="4">
    <source>
        <dbReference type="ARBA" id="ARBA00022664"/>
    </source>
</evidence>
<evidence type="ECO:0000256" key="11">
    <source>
        <dbReference type="ARBA" id="ARBA00067212"/>
    </source>
</evidence>
<proteinExistence type="inferred from homology"/>